<dbReference type="PANTHER" id="PTHR40265:SF1">
    <property type="entry name" value="GLYOXALASE-LIKE DOMAIN-CONTAINING PROTEIN"/>
    <property type="match status" value="1"/>
</dbReference>
<evidence type="ECO:0000259" key="1">
    <source>
        <dbReference type="Pfam" id="PF13468"/>
    </source>
</evidence>
<dbReference type="EMBL" id="PXZH01000002">
    <property type="protein sequence ID" value="RST89373.1"/>
    <property type="molecule type" value="Genomic_DNA"/>
</dbReference>
<dbReference type="Gene3D" id="3.10.180.10">
    <property type="entry name" value="2,3-Dihydroxybiphenyl 1,2-Dioxygenase, domain 1"/>
    <property type="match status" value="1"/>
</dbReference>
<organism evidence="2 3">
    <name type="scientific">Vagococcus humatus</name>
    <dbReference type="NCBI Taxonomy" id="1889241"/>
    <lineage>
        <taxon>Bacteria</taxon>
        <taxon>Bacillati</taxon>
        <taxon>Bacillota</taxon>
        <taxon>Bacilli</taxon>
        <taxon>Lactobacillales</taxon>
        <taxon>Enterococcaceae</taxon>
        <taxon>Vagococcus</taxon>
    </lineage>
</organism>
<dbReference type="Proteomes" id="UP000277864">
    <property type="component" value="Unassembled WGS sequence"/>
</dbReference>
<dbReference type="RefSeq" id="WP_125943306.1">
    <property type="nucleotide sequence ID" value="NZ_PXZH01000002.1"/>
</dbReference>
<protein>
    <submittedName>
        <fullName evidence="2">VOC family protein</fullName>
    </submittedName>
</protein>
<dbReference type="PANTHER" id="PTHR40265">
    <property type="entry name" value="BLL2707 PROTEIN"/>
    <property type="match status" value="1"/>
</dbReference>
<dbReference type="AlphaFoldDB" id="A0A3S0GDJ7"/>
<gene>
    <name evidence="2" type="ORF">C7P63_06260</name>
</gene>
<keyword evidence="3" id="KW-1185">Reference proteome</keyword>
<comment type="caution">
    <text evidence="2">The sequence shown here is derived from an EMBL/GenBank/DDBJ whole genome shotgun (WGS) entry which is preliminary data.</text>
</comment>
<reference evidence="2 3" key="1">
    <citation type="submission" date="2018-03" db="EMBL/GenBank/DDBJ databases">
        <authorList>
            <person name="Gulvik C.A."/>
        </authorList>
    </citation>
    <scope>NUCLEOTIDE SEQUENCE [LARGE SCALE GENOMIC DNA]</scope>
    <source>
        <strain evidence="2 3">JCM 31581</strain>
    </source>
</reference>
<dbReference type="OrthoDB" id="9111355at2"/>
<evidence type="ECO:0000313" key="2">
    <source>
        <dbReference type="EMBL" id="RST89373.1"/>
    </source>
</evidence>
<feature type="domain" description="Glyoxalase-like" evidence="1">
    <location>
        <begin position="7"/>
        <end position="197"/>
    </location>
</feature>
<evidence type="ECO:0000313" key="3">
    <source>
        <dbReference type="Proteomes" id="UP000277864"/>
    </source>
</evidence>
<dbReference type="InterPro" id="IPR025870">
    <property type="entry name" value="Glyoxalase-like_dom"/>
</dbReference>
<dbReference type="InterPro" id="IPR029068">
    <property type="entry name" value="Glyas_Bleomycin-R_OHBP_Dase"/>
</dbReference>
<sequence length="256" mass="28869">MKEQIAWDHIMLNVLDLEKSMASFNQAGICFQLGGKHPQWGTYNGLGYFGLTYLEMISVYDTELAKTVTEDAIPSVYQAVTDYGKKQERFNTIAFRTTDIKETRARLQQQGISVGEIEPGQRKDPKGNLITWSMLFLSKNNDSSLVPEPFFIQWDQPDDKREQILQQQGIALNHPVSVTEGIIMCEEPSKVATHWGQLIDQKPVYEQDAAYLMVGDQRLSFELGTSNRLTEVRIKGADASLKKPALTIGSAVFKFV</sequence>
<dbReference type="Pfam" id="PF13468">
    <property type="entry name" value="Glyoxalase_3"/>
    <property type="match status" value="1"/>
</dbReference>
<accession>A0A3S0GDJ7</accession>
<name>A0A3S0GDJ7_9ENTE</name>
<dbReference type="SUPFAM" id="SSF54593">
    <property type="entry name" value="Glyoxalase/Bleomycin resistance protein/Dihydroxybiphenyl dioxygenase"/>
    <property type="match status" value="1"/>
</dbReference>
<proteinExistence type="predicted"/>